<name>A0ABU6GU63_9BACL</name>
<evidence type="ECO:0000313" key="1">
    <source>
        <dbReference type="EMBL" id="MEC0242768.1"/>
    </source>
</evidence>
<reference evidence="1 2" key="1">
    <citation type="submission" date="2023-03" db="EMBL/GenBank/DDBJ databases">
        <title>Bacillus Genome Sequencing.</title>
        <authorList>
            <person name="Dunlap C."/>
        </authorList>
    </citation>
    <scope>NUCLEOTIDE SEQUENCE [LARGE SCALE GENOMIC DNA]</scope>
    <source>
        <strain evidence="1 2">BD-525</strain>
    </source>
</reference>
<dbReference type="NCBIfam" id="TIGR01725">
    <property type="entry name" value="phge_HK97_gp10"/>
    <property type="match status" value="1"/>
</dbReference>
<protein>
    <recommendedName>
        <fullName evidence="3">HK97 gp10 family phage protein</fullName>
    </recommendedName>
</protein>
<organism evidence="1 2">
    <name type="scientific">Paenibacillus dokdonensis</name>
    <dbReference type="NCBI Taxonomy" id="2567944"/>
    <lineage>
        <taxon>Bacteria</taxon>
        <taxon>Bacillati</taxon>
        <taxon>Bacillota</taxon>
        <taxon>Bacilli</taxon>
        <taxon>Bacillales</taxon>
        <taxon>Paenibacillaceae</taxon>
        <taxon>Paenibacillus</taxon>
    </lineage>
</organism>
<comment type="caution">
    <text evidence="1">The sequence shown here is derived from an EMBL/GenBank/DDBJ whole genome shotgun (WGS) entry which is preliminary data.</text>
</comment>
<sequence>MASEVELQGIDGMLTVIRNKIASGIYQLENEGLRASGEIIAEAQREKVAVSTINHEHIQADIKVSGVRRGDGLRFVLIGTSKKTSWRLHFLEYGTKRMPPQPFIIPSFQENKDRIASVLANAQRKGMMEA</sequence>
<dbReference type="Proteomes" id="UP001344632">
    <property type="component" value="Unassembled WGS sequence"/>
</dbReference>
<keyword evidence="2" id="KW-1185">Reference proteome</keyword>
<dbReference type="EMBL" id="JARLKZ010000020">
    <property type="protein sequence ID" value="MEC0242768.1"/>
    <property type="molecule type" value="Genomic_DNA"/>
</dbReference>
<dbReference type="InterPro" id="IPR010064">
    <property type="entry name" value="HK97-gp10_tail"/>
</dbReference>
<gene>
    <name evidence="1" type="ORF">P4H66_23435</name>
</gene>
<evidence type="ECO:0008006" key="3">
    <source>
        <dbReference type="Google" id="ProtNLM"/>
    </source>
</evidence>
<dbReference type="Pfam" id="PF04883">
    <property type="entry name" value="HK97-gp10_like"/>
    <property type="match status" value="1"/>
</dbReference>
<dbReference type="RefSeq" id="WP_326090536.1">
    <property type="nucleotide sequence ID" value="NZ_JARLKZ010000020.1"/>
</dbReference>
<evidence type="ECO:0000313" key="2">
    <source>
        <dbReference type="Proteomes" id="UP001344632"/>
    </source>
</evidence>
<accession>A0ABU6GU63</accession>
<proteinExistence type="predicted"/>